<dbReference type="RefSeq" id="WP_120141694.1">
    <property type="nucleotide sequence ID" value="NZ_CP031933.2"/>
</dbReference>
<dbReference type="InterPro" id="IPR050447">
    <property type="entry name" value="Erg6_SMT_methyltransf"/>
</dbReference>
<dbReference type="PANTHER" id="PTHR44068">
    <property type="entry name" value="ZGC:194242"/>
    <property type="match status" value="1"/>
</dbReference>
<proteinExistence type="predicted"/>
<dbReference type="Gene3D" id="3.40.50.150">
    <property type="entry name" value="Vaccinia Virus protein VP39"/>
    <property type="match status" value="1"/>
</dbReference>
<evidence type="ECO:0000313" key="4">
    <source>
        <dbReference type="Proteomes" id="UP000267208"/>
    </source>
</evidence>
<gene>
    <name evidence="3" type="ORF">D1B17_01585</name>
</gene>
<dbReference type="KEGG" id="lzh:D1B17_01585"/>
<dbReference type="GO" id="GO:0008757">
    <property type="term" value="F:S-adenosylmethionine-dependent methyltransferase activity"/>
    <property type="evidence" value="ECO:0007669"/>
    <property type="project" value="InterPro"/>
</dbReference>
<evidence type="ECO:0000256" key="1">
    <source>
        <dbReference type="ARBA" id="ARBA00022679"/>
    </source>
</evidence>
<dbReference type="Pfam" id="PF08241">
    <property type="entry name" value="Methyltransf_11"/>
    <property type="match status" value="1"/>
</dbReference>
<evidence type="ECO:0000313" key="3">
    <source>
        <dbReference type="EMBL" id="AYE37421.1"/>
    </source>
</evidence>
<organism evidence="3 4">
    <name type="scientific">Companilactobacillus zhachilii</name>
    <dbReference type="NCBI Taxonomy" id="2304606"/>
    <lineage>
        <taxon>Bacteria</taxon>
        <taxon>Bacillati</taxon>
        <taxon>Bacillota</taxon>
        <taxon>Bacilli</taxon>
        <taxon>Lactobacillales</taxon>
        <taxon>Lactobacillaceae</taxon>
        <taxon>Companilactobacillus</taxon>
    </lineage>
</organism>
<dbReference type="InterPro" id="IPR029063">
    <property type="entry name" value="SAM-dependent_MTases_sf"/>
</dbReference>
<keyword evidence="3" id="KW-0489">Methyltransferase</keyword>
<accession>A0A386PP95</accession>
<dbReference type="GO" id="GO:0032259">
    <property type="term" value="P:methylation"/>
    <property type="evidence" value="ECO:0007669"/>
    <property type="project" value="UniProtKB-KW"/>
</dbReference>
<keyword evidence="1 3" id="KW-0808">Transferase</keyword>
<name>A0A386PP95_9LACO</name>
<dbReference type="SUPFAM" id="SSF53335">
    <property type="entry name" value="S-adenosyl-L-methionine-dependent methyltransferases"/>
    <property type="match status" value="1"/>
</dbReference>
<protein>
    <submittedName>
        <fullName evidence="3">Class I SAM-dependent methyltransferase</fullName>
    </submittedName>
</protein>
<dbReference type="CDD" id="cd02440">
    <property type="entry name" value="AdoMet_MTases"/>
    <property type="match status" value="1"/>
</dbReference>
<reference evidence="4" key="1">
    <citation type="submission" date="2018-08" db="EMBL/GenBank/DDBJ databases">
        <title>Genome of Lactobacillus sp. HBUAS52074.</title>
        <authorList>
            <person name="Guo Z."/>
            <person name="Zhang Z.D."/>
        </authorList>
    </citation>
    <scope>NUCLEOTIDE SEQUENCE [LARGE SCALE GENOMIC DNA]</scope>
    <source>
        <strain evidence="4">HBUAS52074</strain>
    </source>
</reference>
<keyword evidence="4" id="KW-1185">Reference proteome</keyword>
<dbReference type="InterPro" id="IPR013216">
    <property type="entry name" value="Methyltransf_11"/>
</dbReference>
<dbReference type="AlphaFoldDB" id="A0A386PP95"/>
<sequence length="252" mass="28669">MKDYTSYNAKIIYGWVNEGWEWGKPVSHDEYIAATKGEFKLVLTPNLAIPKEWYPDPIKGQKILGLASGGGQQMPILSALGGECTVFDYSQKQLDAEKMVADREGYQIEIVRGDMTKVLPFADNSFDMIIQPVANCYIEDVQHVWEESYRVLKPGGRLLVGLDNGVNYIFDKTETKLYHSLPYNPLKDPSVNEEFPPEEEGIQFSHTLNEQLRGQIKAGFRIVDLYEDTNSEGKLHDYNIPTFWASYSIKEA</sequence>
<dbReference type="Proteomes" id="UP000267208">
    <property type="component" value="Chromosome"/>
</dbReference>
<dbReference type="OrthoDB" id="9772751at2"/>
<evidence type="ECO:0000259" key="2">
    <source>
        <dbReference type="Pfam" id="PF08241"/>
    </source>
</evidence>
<dbReference type="PANTHER" id="PTHR44068:SF11">
    <property type="entry name" value="GERANYL DIPHOSPHATE 2-C-METHYLTRANSFERASE"/>
    <property type="match status" value="1"/>
</dbReference>
<feature type="domain" description="Methyltransferase type 11" evidence="2">
    <location>
        <begin position="65"/>
        <end position="160"/>
    </location>
</feature>
<dbReference type="EMBL" id="CP031933">
    <property type="protein sequence ID" value="AYE37421.1"/>
    <property type="molecule type" value="Genomic_DNA"/>
</dbReference>